<dbReference type="AlphaFoldDB" id="X1CR96"/>
<dbReference type="EMBL" id="BART01018169">
    <property type="protein sequence ID" value="GAG86801.1"/>
    <property type="molecule type" value="Genomic_DNA"/>
</dbReference>
<comment type="caution">
    <text evidence="1">The sequence shown here is derived from an EMBL/GenBank/DDBJ whole genome shotgun (WGS) entry which is preliminary data.</text>
</comment>
<evidence type="ECO:0000313" key="1">
    <source>
        <dbReference type="EMBL" id="GAG86801.1"/>
    </source>
</evidence>
<protein>
    <submittedName>
        <fullName evidence="1">Uncharacterized protein</fullName>
    </submittedName>
</protein>
<accession>X1CR96</accession>
<name>X1CR96_9ZZZZ</name>
<feature type="non-terminal residue" evidence="1">
    <location>
        <position position="1"/>
    </location>
</feature>
<gene>
    <name evidence="1" type="ORF">S01H4_34349</name>
</gene>
<reference evidence="1" key="1">
    <citation type="journal article" date="2014" name="Front. Microbiol.">
        <title>High frequency of phylogenetically diverse reductive dehalogenase-homologous genes in deep subseafloor sedimentary metagenomes.</title>
        <authorList>
            <person name="Kawai M."/>
            <person name="Futagami T."/>
            <person name="Toyoda A."/>
            <person name="Takaki Y."/>
            <person name="Nishi S."/>
            <person name="Hori S."/>
            <person name="Arai W."/>
            <person name="Tsubouchi T."/>
            <person name="Morono Y."/>
            <person name="Uchiyama I."/>
            <person name="Ito T."/>
            <person name="Fujiyama A."/>
            <person name="Inagaki F."/>
            <person name="Takami H."/>
        </authorList>
    </citation>
    <scope>NUCLEOTIDE SEQUENCE</scope>
    <source>
        <strain evidence="1">Expedition CK06-06</strain>
    </source>
</reference>
<proteinExistence type="predicted"/>
<organism evidence="1">
    <name type="scientific">marine sediment metagenome</name>
    <dbReference type="NCBI Taxonomy" id="412755"/>
    <lineage>
        <taxon>unclassified sequences</taxon>
        <taxon>metagenomes</taxon>
        <taxon>ecological metagenomes</taxon>
    </lineage>
</organism>
<sequence>NKGKWILLCGWDNSDWQWRRLENPWEDTAFYTADYLPLGCLNIVFHGVDVSPDKWNEAVQLFDAEMH</sequence>